<dbReference type="RefSeq" id="WP_093618735.1">
    <property type="nucleotide sequence ID" value="NZ_BOMT01000055.1"/>
</dbReference>
<dbReference type="PANTHER" id="PTHR34472:SF1">
    <property type="entry name" value="SULFUR CARRIER PROTEIN THIS"/>
    <property type="match status" value="1"/>
</dbReference>
<dbReference type="Proteomes" id="UP000199645">
    <property type="component" value="Unassembled WGS sequence"/>
</dbReference>
<protein>
    <submittedName>
        <fullName evidence="1">Sulfur carrier protein</fullName>
    </submittedName>
</protein>
<reference evidence="1 2" key="1">
    <citation type="submission" date="2016-10" db="EMBL/GenBank/DDBJ databases">
        <authorList>
            <person name="de Groot N.N."/>
        </authorList>
    </citation>
    <scope>NUCLEOTIDE SEQUENCE [LARGE SCALE GENOMIC DNA]</scope>
    <source>
        <strain evidence="1 2">DSM 43019</strain>
    </source>
</reference>
<dbReference type="NCBIfam" id="TIGR01683">
    <property type="entry name" value="thiS"/>
    <property type="match status" value="1"/>
</dbReference>
<dbReference type="InterPro" id="IPR003749">
    <property type="entry name" value="ThiS/MoaD-like"/>
</dbReference>
<organism evidence="1 2">
    <name type="scientific">Actinoplanes philippinensis</name>
    <dbReference type="NCBI Taxonomy" id="35752"/>
    <lineage>
        <taxon>Bacteria</taxon>
        <taxon>Bacillati</taxon>
        <taxon>Actinomycetota</taxon>
        <taxon>Actinomycetes</taxon>
        <taxon>Micromonosporales</taxon>
        <taxon>Micromonosporaceae</taxon>
        <taxon>Actinoplanes</taxon>
    </lineage>
</organism>
<dbReference type="PANTHER" id="PTHR34472">
    <property type="entry name" value="SULFUR CARRIER PROTEIN THIS"/>
    <property type="match status" value="1"/>
</dbReference>
<dbReference type="AlphaFoldDB" id="A0A1I2ISH0"/>
<dbReference type="STRING" id="35752.SAMN05421541_110262"/>
<dbReference type="OrthoDB" id="163636at2"/>
<dbReference type="Pfam" id="PF02597">
    <property type="entry name" value="ThiS"/>
    <property type="match status" value="1"/>
</dbReference>
<sequence>MKLTINGQAQSRPGTCSVATLVAEIIAAQRGVAVAVNGTVVPRSTWSEVDLEDGDRIEVLTAAQGG</sequence>
<evidence type="ECO:0000313" key="1">
    <source>
        <dbReference type="EMBL" id="SFF43756.1"/>
    </source>
</evidence>
<dbReference type="InterPro" id="IPR016155">
    <property type="entry name" value="Mopterin_synth/thiamin_S_b"/>
</dbReference>
<dbReference type="CDD" id="cd00565">
    <property type="entry name" value="Ubl_ThiS"/>
    <property type="match status" value="1"/>
</dbReference>
<proteinExistence type="predicted"/>
<dbReference type="Gene3D" id="3.10.20.30">
    <property type="match status" value="1"/>
</dbReference>
<name>A0A1I2ISH0_9ACTN</name>
<dbReference type="SUPFAM" id="SSF54285">
    <property type="entry name" value="MoaD/ThiS"/>
    <property type="match status" value="1"/>
</dbReference>
<dbReference type="InterPro" id="IPR010035">
    <property type="entry name" value="Thi_S"/>
</dbReference>
<accession>A0A1I2ISH0</accession>
<keyword evidence="2" id="KW-1185">Reference proteome</keyword>
<dbReference type="EMBL" id="FONV01000010">
    <property type="protein sequence ID" value="SFF43756.1"/>
    <property type="molecule type" value="Genomic_DNA"/>
</dbReference>
<dbReference type="InterPro" id="IPR012675">
    <property type="entry name" value="Beta-grasp_dom_sf"/>
</dbReference>
<evidence type="ECO:0000313" key="2">
    <source>
        <dbReference type="Proteomes" id="UP000199645"/>
    </source>
</evidence>
<gene>
    <name evidence="1" type="ORF">SAMN05421541_110262</name>
</gene>